<sequence length="258" mass="28307">MNIIDLNCDIGEDYGAYRLLTEQEERMLMQHVSSVNIACGFHAGDPKTMRRTVRLALEHDVAIGAHPGLADLHGFGRRELQVSAEDVYELVLYQLGALMAVAKAEGGIVRHVKPHGALYNMAARNEHLAEAIVKAVYKVDDQLILYGLADSQLIRAAKQRGLAYASEVFADRRYEQDGSLTPRTHHAASITDVNEATAQVLQIITTGKVTTRTGQFLPLQANTICIHGDNGAAVQFARLLSQQLKEAGWVIRGKGVRL</sequence>
<accession>A0ABW4YF96</accession>
<keyword evidence="1" id="KW-0378">Hydrolase</keyword>
<comment type="subunit">
    <text evidence="1">Forms a complex composed of PxpA, PxpB and PxpC.</text>
</comment>
<evidence type="ECO:0000313" key="2">
    <source>
        <dbReference type="EMBL" id="MFD2114391.1"/>
    </source>
</evidence>
<organism evidence="2 3">
    <name type="scientific">Paenibacillus yanchengensis</name>
    <dbReference type="NCBI Taxonomy" id="2035833"/>
    <lineage>
        <taxon>Bacteria</taxon>
        <taxon>Bacillati</taxon>
        <taxon>Bacillota</taxon>
        <taxon>Bacilli</taxon>
        <taxon>Bacillales</taxon>
        <taxon>Paenibacillaceae</taxon>
        <taxon>Paenibacillus</taxon>
    </lineage>
</organism>
<dbReference type="NCBIfam" id="NF003816">
    <property type="entry name" value="PRK05406.1-5"/>
    <property type="match status" value="1"/>
</dbReference>
<comment type="function">
    <text evidence="1">Catalyzes the cleavage of 5-oxoproline to form L-glutamate coupled to the hydrolysis of ATP to ADP and inorganic phosphate.</text>
</comment>
<keyword evidence="3" id="KW-1185">Reference proteome</keyword>
<dbReference type="NCBIfam" id="NF003814">
    <property type="entry name" value="PRK05406.1-3"/>
    <property type="match status" value="1"/>
</dbReference>
<gene>
    <name evidence="1" type="primary">pxpA</name>
    <name evidence="2" type="ORF">ACFSJH_01310</name>
</gene>
<comment type="catalytic activity">
    <reaction evidence="1">
        <text>5-oxo-L-proline + ATP + 2 H2O = L-glutamate + ADP + phosphate + H(+)</text>
        <dbReference type="Rhea" id="RHEA:10348"/>
        <dbReference type="ChEBI" id="CHEBI:15377"/>
        <dbReference type="ChEBI" id="CHEBI:15378"/>
        <dbReference type="ChEBI" id="CHEBI:29985"/>
        <dbReference type="ChEBI" id="CHEBI:30616"/>
        <dbReference type="ChEBI" id="CHEBI:43474"/>
        <dbReference type="ChEBI" id="CHEBI:58402"/>
        <dbReference type="ChEBI" id="CHEBI:456216"/>
        <dbReference type="EC" id="3.5.2.9"/>
    </reaction>
</comment>
<dbReference type="SUPFAM" id="SSF88713">
    <property type="entry name" value="Glycoside hydrolase/deacetylase"/>
    <property type="match status" value="1"/>
</dbReference>
<dbReference type="PANTHER" id="PTHR30292:SF0">
    <property type="entry name" value="5-OXOPROLINASE SUBUNIT A"/>
    <property type="match status" value="1"/>
</dbReference>
<dbReference type="HAMAP" id="MF_00691">
    <property type="entry name" value="PxpA"/>
    <property type="match status" value="1"/>
</dbReference>
<dbReference type="CDD" id="cd10787">
    <property type="entry name" value="LamB_YcsF_like"/>
    <property type="match status" value="1"/>
</dbReference>
<dbReference type="RefSeq" id="WP_377769390.1">
    <property type="nucleotide sequence ID" value="NZ_JBHUHO010000004.1"/>
</dbReference>
<keyword evidence="1" id="KW-0067">ATP-binding</keyword>
<comment type="similarity">
    <text evidence="1">Belongs to the LamB/PxpA family.</text>
</comment>
<dbReference type="Pfam" id="PF03746">
    <property type="entry name" value="LamB_YcsF"/>
    <property type="match status" value="1"/>
</dbReference>
<reference evidence="3" key="1">
    <citation type="journal article" date="2019" name="Int. J. Syst. Evol. Microbiol.">
        <title>The Global Catalogue of Microorganisms (GCM) 10K type strain sequencing project: providing services to taxonomists for standard genome sequencing and annotation.</title>
        <authorList>
            <consortium name="The Broad Institute Genomics Platform"/>
            <consortium name="The Broad Institute Genome Sequencing Center for Infectious Disease"/>
            <person name="Wu L."/>
            <person name="Ma J."/>
        </authorList>
    </citation>
    <scope>NUCLEOTIDE SEQUENCE [LARGE SCALE GENOMIC DNA]</scope>
    <source>
        <strain evidence="3">GH52</strain>
    </source>
</reference>
<dbReference type="PANTHER" id="PTHR30292">
    <property type="entry name" value="UNCHARACTERIZED PROTEIN YBGL-RELATED"/>
    <property type="match status" value="1"/>
</dbReference>
<dbReference type="EC" id="3.5.2.9" evidence="1"/>
<protein>
    <recommendedName>
        <fullName evidence="1">5-oxoprolinase subunit A</fullName>
        <shortName evidence="1">5-OPase subunit A</shortName>
        <ecNumber evidence="1">3.5.2.9</ecNumber>
    </recommendedName>
    <alternativeName>
        <fullName evidence="1">5-oxoprolinase (ATP-hydrolyzing) subunit A</fullName>
    </alternativeName>
</protein>
<dbReference type="Proteomes" id="UP001597362">
    <property type="component" value="Unassembled WGS sequence"/>
</dbReference>
<name>A0ABW4YF96_9BACL</name>
<evidence type="ECO:0000256" key="1">
    <source>
        <dbReference type="HAMAP-Rule" id="MF_00691"/>
    </source>
</evidence>
<evidence type="ECO:0000313" key="3">
    <source>
        <dbReference type="Proteomes" id="UP001597362"/>
    </source>
</evidence>
<proteinExistence type="inferred from homology"/>
<dbReference type="InterPro" id="IPR005501">
    <property type="entry name" value="LamB/YcsF/PxpA-like"/>
</dbReference>
<keyword evidence="1" id="KW-0547">Nucleotide-binding</keyword>
<comment type="caution">
    <text evidence="2">The sequence shown here is derived from an EMBL/GenBank/DDBJ whole genome shotgun (WGS) entry which is preliminary data.</text>
</comment>
<dbReference type="EMBL" id="JBHUHO010000004">
    <property type="protein sequence ID" value="MFD2114391.1"/>
    <property type="molecule type" value="Genomic_DNA"/>
</dbReference>
<dbReference type="Gene3D" id="3.20.20.370">
    <property type="entry name" value="Glycoside hydrolase/deacetylase"/>
    <property type="match status" value="1"/>
</dbReference>
<dbReference type="InterPro" id="IPR011330">
    <property type="entry name" value="Glyco_hydro/deAcase_b/a-brl"/>
</dbReference>